<proteinExistence type="predicted"/>
<name>A0A7I7VQX8_9MYCO</name>
<accession>A0A7I7VQX8</accession>
<gene>
    <name evidence="1" type="ORF">MDOR_18550</name>
</gene>
<dbReference type="Proteomes" id="UP000467201">
    <property type="component" value="Chromosome"/>
</dbReference>
<dbReference type="EMBL" id="AP022605">
    <property type="protein sequence ID" value="BBZ07686.1"/>
    <property type="molecule type" value="Genomic_DNA"/>
</dbReference>
<sequence length="76" mass="7631">MTPREVMSAPLRVKTVVVGPAARNMDLKPSHLNSVAHWAPVGGTPSVASIGSGTAGGLAAVAIGAYVSWLHQALSG</sequence>
<dbReference type="AlphaFoldDB" id="A0A7I7VQX8"/>
<evidence type="ECO:0000313" key="2">
    <source>
        <dbReference type="Proteomes" id="UP000467201"/>
    </source>
</evidence>
<dbReference type="KEGG" id="mdr:MDOR_18550"/>
<protein>
    <submittedName>
        <fullName evidence="1">Uncharacterized protein</fullName>
    </submittedName>
</protein>
<reference evidence="1 2" key="1">
    <citation type="journal article" date="2019" name="Emerg. Microbes Infect.">
        <title>Comprehensive subspecies identification of 175 nontuberculous mycobacteria species based on 7547 genomic profiles.</title>
        <authorList>
            <person name="Matsumoto Y."/>
            <person name="Kinjo T."/>
            <person name="Motooka D."/>
            <person name="Nabeya D."/>
            <person name="Jung N."/>
            <person name="Uechi K."/>
            <person name="Horii T."/>
            <person name="Iida T."/>
            <person name="Fujita J."/>
            <person name="Nakamura S."/>
        </authorList>
    </citation>
    <scope>NUCLEOTIDE SEQUENCE [LARGE SCALE GENOMIC DNA]</scope>
    <source>
        <strain evidence="1 2">JCM 12405</strain>
    </source>
</reference>
<evidence type="ECO:0000313" key="1">
    <source>
        <dbReference type="EMBL" id="BBZ07686.1"/>
    </source>
</evidence>
<organism evidence="1 2">
    <name type="scientific">Mycolicibacterium doricum</name>
    <dbReference type="NCBI Taxonomy" id="126673"/>
    <lineage>
        <taxon>Bacteria</taxon>
        <taxon>Bacillati</taxon>
        <taxon>Actinomycetota</taxon>
        <taxon>Actinomycetes</taxon>
        <taxon>Mycobacteriales</taxon>
        <taxon>Mycobacteriaceae</taxon>
        <taxon>Mycolicibacterium</taxon>
    </lineage>
</organism>